<protein>
    <submittedName>
        <fullName evidence="3">DUF4190 domain-containing protein</fullName>
    </submittedName>
</protein>
<sequence>MTTPDPTTPGAPHETGAAVAAPPAPYAGSGQPQADNPGKTLGIVGLVLGFLGPLSLVGLVLSIVGMVKSRKAGRSNGVALAGIIVSALVLLGTIVLSVVVGTLLGHVVETCGDLGPGEHYVDGVTYTCS</sequence>
<feature type="transmembrane region" description="Helical" evidence="2">
    <location>
        <begin position="41"/>
        <end position="66"/>
    </location>
</feature>
<feature type="compositionally biased region" description="Low complexity" evidence="1">
    <location>
        <begin position="16"/>
        <end position="33"/>
    </location>
</feature>
<feature type="region of interest" description="Disordered" evidence="1">
    <location>
        <begin position="1"/>
        <end position="33"/>
    </location>
</feature>
<organism evidence="3 4">
    <name type="scientific">Isoptericola luteus</name>
    <dbReference type="NCBI Taxonomy" id="2879484"/>
    <lineage>
        <taxon>Bacteria</taxon>
        <taxon>Bacillati</taxon>
        <taxon>Actinomycetota</taxon>
        <taxon>Actinomycetes</taxon>
        <taxon>Micrococcales</taxon>
        <taxon>Promicromonosporaceae</taxon>
        <taxon>Isoptericola</taxon>
    </lineage>
</organism>
<keyword evidence="2" id="KW-0812">Transmembrane</keyword>
<comment type="caution">
    <text evidence="3">The sequence shown here is derived from an EMBL/GenBank/DDBJ whole genome shotgun (WGS) entry which is preliminary data.</text>
</comment>
<evidence type="ECO:0000256" key="1">
    <source>
        <dbReference type="SAM" id="MobiDB-lite"/>
    </source>
</evidence>
<accession>A0ABS7ZE42</accession>
<evidence type="ECO:0000313" key="4">
    <source>
        <dbReference type="Proteomes" id="UP001319870"/>
    </source>
</evidence>
<evidence type="ECO:0000313" key="3">
    <source>
        <dbReference type="EMBL" id="MCA5893313.1"/>
    </source>
</evidence>
<proteinExistence type="predicted"/>
<feature type="transmembrane region" description="Helical" evidence="2">
    <location>
        <begin position="78"/>
        <end position="100"/>
    </location>
</feature>
<evidence type="ECO:0000256" key="2">
    <source>
        <dbReference type="SAM" id="Phobius"/>
    </source>
</evidence>
<keyword evidence="4" id="KW-1185">Reference proteome</keyword>
<dbReference type="RefSeq" id="WP_225565070.1">
    <property type="nucleotide sequence ID" value="NZ_JAIXCQ010000004.1"/>
</dbReference>
<gene>
    <name evidence="3" type="ORF">LEP48_08065</name>
</gene>
<keyword evidence="2" id="KW-0472">Membrane</keyword>
<name>A0ABS7ZE42_9MICO</name>
<dbReference type="EMBL" id="JAIXCQ010000004">
    <property type="protein sequence ID" value="MCA5893313.1"/>
    <property type="molecule type" value="Genomic_DNA"/>
</dbReference>
<keyword evidence="2" id="KW-1133">Transmembrane helix</keyword>
<dbReference type="Proteomes" id="UP001319870">
    <property type="component" value="Unassembled WGS sequence"/>
</dbReference>
<reference evidence="3 4" key="1">
    <citation type="submission" date="2021-09" db="EMBL/GenBank/DDBJ databases">
        <title>Isoptericola luteus sp. nov., a novel bacterium isolated from Harbin, the capital city of Heilongjiang province.</title>
        <authorList>
            <person name="Li J."/>
        </authorList>
    </citation>
    <scope>NUCLEOTIDE SEQUENCE [LARGE SCALE GENOMIC DNA]</scope>
    <source>
        <strain evidence="3 4">NEAU-Y5</strain>
    </source>
</reference>